<accession>A0A979F981</accession>
<dbReference type="InterPro" id="IPR007135">
    <property type="entry name" value="Atg3/Atg10"/>
</dbReference>
<comment type="similarity">
    <text evidence="1">Belongs to the ATG10 family.</text>
</comment>
<evidence type="ECO:0000256" key="1">
    <source>
        <dbReference type="ARBA" id="ARBA00005696"/>
    </source>
</evidence>
<sequence>MMASGEESNISSYYLDEKAFHLCCKLFLQHSGVIRDGWSWAEVKGGEEGYIKKTAIMPGRFCSLLNHNADDKMSALTQADELDDEAAAACTVCESQVLMHYEYHVLYSFSHQVPILYFRASTLDGQPLSLDEVWINIHPNYRQRLLQGPWDTLTQQEHPLLGQPFFMLHPCHTEELMRPLIIMADAKKRWSTEVSMQLKNPIIKLKNKTDLSERQQKLQEWPIQQFGTFLRKEECTAELSNTKRPGRPQKTTKVDDHRILSWLKKNPFTTSKQVKNTLEEESELHCHMAECGRACGGIGCAT</sequence>
<dbReference type="CTD" id="83734"/>
<evidence type="ECO:0000313" key="8">
    <source>
        <dbReference type="RefSeq" id="XP_047016597.1"/>
    </source>
</evidence>
<dbReference type="KEGG" id="ipu:124629002"/>
<keyword evidence="7" id="KW-1185">Reference proteome</keyword>
<name>A0A979F981_ICTPU</name>
<dbReference type="GO" id="GO:0005829">
    <property type="term" value="C:cytosol"/>
    <property type="evidence" value="ECO:0007669"/>
    <property type="project" value="TreeGrafter"/>
</dbReference>
<dbReference type="OrthoDB" id="4089664at2759"/>
<keyword evidence="5" id="KW-0072">Autophagy</keyword>
<dbReference type="GeneID" id="124629002"/>
<protein>
    <recommendedName>
        <fullName evidence="2">Ubiquitin-like-conjugating enzyme ATG10</fullName>
    </recommendedName>
    <alternativeName>
        <fullName evidence="6">Autophagy-related protein 10</fullName>
    </alternativeName>
</protein>
<evidence type="ECO:0000256" key="5">
    <source>
        <dbReference type="ARBA" id="ARBA00023006"/>
    </source>
</evidence>
<dbReference type="GO" id="GO:0000422">
    <property type="term" value="P:autophagy of mitochondrion"/>
    <property type="evidence" value="ECO:0007669"/>
    <property type="project" value="TreeGrafter"/>
</dbReference>
<reference evidence="7" key="1">
    <citation type="journal article" date="2016" name="Nat. Commun.">
        <title>The channel catfish genome sequence provides insights into the evolution of scale formation in teleosts.</title>
        <authorList>
            <person name="Liu Z."/>
            <person name="Liu S."/>
            <person name="Yao J."/>
            <person name="Bao L."/>
            <person name="Zhang J."/>
            <person name="Li Y."/>
            <person name="Jiang C."/>
            <person name="Sun L."/>
            <person name="Wang R."/>
            <person name="Zhang Y."/>
            <person name="Zhou T."/>
            <person name="Zeng Q."/>
            <person name="Fu Q."/>
            <person name="Gao S."/>
            <person name="Li N."/>
            <person name="Koren S."/>
            <person name="Jiang Y."/>
            <person name="Zimin A."/>
            <person name="Xu P."/>
            <person name="Phillippy A.M."/>
            <person name="Geng X."/>
            <person name="Song L."/>
            <person name="Sun F."/>
            <person name="Li C."/>
            <person name="Wang X."/>
            <person name="Chen A."/>
            <person name="Jin Y."/>
            <person name="Yuan Z."/>
            <person name="Yang Y."/>
            <person name="Tan S."/>
            <person name="Peatman E."/>
            <person name="Lu J."/>
            <person name="Qin Z."/>
            <person name="Dunham R."/>
            <person name="Li Z."/>
            <person name="Sonstegard T."/>
            <person name="Feng J."/>
            <person name="Danzmann R.G."/>
            <person name="Schroeder S."/>
            <person name="Scheffler B."/>
            <person name="Duke M.V."/>
            <person name="Ballard L."/>
            <person name="Kucuktas H."/>
            <person name="Kaltenboeck L."/>
            <person name="Liu H."/>
            <person name="Armbruster J."/>
            <person name="Xie Y."/>
            <person name="Kirby M.L."/>
            <person name="Tian Y."/>
            <person name="Flanagan M.E."/>
            <person name="Mu W."/>
            <person name="Waldbieser G.C."/>
        </authorList>
    </citation>
    <scope>NUCLEOTIDE SEQUENCE [LARGE SCALE GENOMIC DNA]</scope>
    <source>
        <strain evidence="7">SDA103</strain>
    </source>
</reference>
<evidence type="ECO:0000313" key="7">
    <source>
        <dbReference type="Proteomes" id="UP000221080"/>
    </source>
</evidence>
<dbReference type="AlphaFoldDB" id="A0A979F981"/>
<keyword evidence="4" id="KW-0833">Ubl conjugation pathway</keyword>
<dbReference type="GO" id="GO:0061651">
    <property type="term" value="F:Atg12 conjugating enzyme activity"/>
    <property type="evidence" value="ECO:0007669"/>
    <property type="project" value="TreeGrafter"/>
</dbReference>
<proteinExistence type="inferred from homology"/>
<evidence type="ECO:0000256" key="3">
    <source>
        <dbReference type="ARBA" id="ARBA00022679"/>
    </source>
</evidence>
<evidence type="ECO:0000256" key="2">
    <source>
        <dbReference type="ARBA" id="ARBA00021099"/>
    </source>
</evidence>
<dbReference type="Proteomes" id="UP000221080">
    <property type="component" value="Chromosome 16"/>
</dbReference>
<dbReference type="Pfam" id="PF03987">
    <property type="entry name" value="Autophagy_act_C"/>
    <property type="match status" value="1"/>
</dbReference>
<dbReference type="PANTHER" id="PTHR14957:SF1">
    <property type="entry name" value="UBIQUITIN-LIKE-CONJUGATING ENZYME ATG10"/>
    <property type="match status" value="1"/>
</dbReference>
<dbReference type="GO" id="GO:0000045">
    <property type="term" value="P:autophagosome assembly"/>
    <property type="evidence" value="ECO:0007669"/>
    <property type="project" value="TreeGrafter"/>
</dbReference>
<dbReference type="RefSeq" id="XP_047016597.1">
    <property type="nucleotide sequence ID" value="XM_047160641.2"/>
</dbReference>
<dbReference type="Gene3D" id="3.30.1460.50">
    <property type="match status" value="1"/>
</dbReference>
<gene>
    <name evidence="8" type="primary">atg10</name>
</gene>
<dbReference type="GO" id="GO:0032446">
    <property type="term" value="P:protein modification by small protein conjugation"/>
    <property type="evidence" value="ECO:0007669"/>
    <property type="project" value="TreeGrafter"/>
</dbReference>
<keyword evidence="3" id="KW-0808">Transferase</keyword>
<evidence type="ECO:0000256" key="4">
    <source>
        <dbReference type="ARBA" id="ARBA00022786"/>
    </source>
</evidence>
<dbReference type="PANTHER" id="PTHR14957">
    <property type="entry name" value="UBIQUITIN-LIKE-CONJUGATING ENZYME ATG10"/>
    <property type="match status" value="1"/>
</dbReference>
<evidence type="ECO:0000256" key="6">
    <source>
        <dbReference type="ARBA" id="ARBA00029833"/>
    </source>
</evidence>
<reference evidence="8" key="2">
    <citation type="submission" date="2025-08" db="UniProtKB">
        <authorList>
            <consortium name="RefSeq"/>
        </authorList>
    </citation>
    <scope>IDENTIFICATION</scope>
    <source>
        <tissue evidence="8">Blood</tissue>
    </source>
</reference>
<organism evidence="7 8">
    <name type="scientific">Ictalurus punctatus</name>
    <name type="common">Channel catfish</name>
    <name type="synonym">Silurus punctatus</name>
    <dbReference type="NCBI Taxonomy" id="7998"/>
    <lineage>
        <taxon>Eukaryota</taxon>
        <taxon>Metazoa</taxon>
        <taxon>Chordata</taxon>
        <taxon>Craniata</taxon>
        <taxon>Vertebrata</taxon>
        <taxon>Euteleostomi</taxon>
        <taxon>Actinopterygii</taxon>
        <taxon>Neopterygii</taxon>
        <taxon>Teleostei</taxon>
        <taxon>Ostariophysi</taxon>
        <taxon>Siluriformes</taxon>
        <taxon>Ictaluridae</taxon>
        <taxon>Ictalurus</taxon>
    </lineage>
</organism>